<dbReference type="InterPro" id="IPR022134">
    <property type="entry name" value="DUF3667"/>
</dbReference>
<dbReference type="EMBL" id="WFLI01000023">
    <property type="protein sequence ID" value="KAB8063364.1"/>
    <property type="molecule type" value="Genomic_DNA"/>
</dbReference>
<feature type="transmembrane region" description="Helical" evidence="1">
    <location>
        <begin position="106"/>
        <end position="123"/>
    </location>
</feature>
<name>A0A6I1HXE8_9BURK</name>
<organism evidence="2 3">
    <name type="scientific">Janthinobacterium violaceinigrum</name>
    <dbReference type="NCBI Taxonomy" id="2654252"/>
    <lineage>
        <taxon>Bacteria</taxon>
        <taxon>Pseudomonadati</taxon>
        <taxon>Pseudomonadota</taxon>
        <taxon>Betaproteobacteria</taxon>
        <taxon>Burkholderiales</taxon>
        <taxon>Oxalobacteraceae</taxon>
        <taxon>Janthinobacterium</taxon>
    </lineage>
</organism>
<keyword evidence="1" id="KW-0812">Transmembrane</keyword>
<feature type="transmembrane region" description="Helical" evidence="1">
    <location>
        <begin position="279"/>
        <end position="303"/>
    </location>
</feature>
<comment type="caution">
    <text evidence="2">The sequence shown here is derived from an EMBL/GenBank/DDBJ whole genome shotgun (WGS) entry which is preliminary data.</text>
</comment>
<sequence>MLRPWAIISTFRPWKESNLKTASSSTRPATTCHNCHTDAPGNFCSACGQSTTLHLPSAREFLHEFVAHYVALEGKLWRTLALLLFRPGVLSKEYIAGRRVRYVEPLRVYLTFSILFFAILKFSSPDMFLTVHDQQAQVSDHGARQTPENKPSHMQVSILGQTPTLPRQWQDFEQLPTAEKQKLVLESFFHYAPYAMFCLMPLFALFLKILYLGSGRRYGEHFLFALHTNAFAFITMALMIVIPVDIVRLALGAWLLAYLPWAMWRVYPSGKLATVCRWALLMAAYCLTMGLAIVACIATGVMLRH</sequence>
<gene>
    <name evidence="2" type="ORF">GCN75_18880</name>
</gene>
<protein>
    <submittedName>
        <fullName evidence="2">DUF3667 domain-containing protein</fullName>
    </submittedName>
</protein>
<evidence type="ECO:0000256" key="1">
    <source>
        <dbReference type="SAM" id="Phobius"/>
    </source>
</evidence>
<dbReference type="Pfam" id="PF12412">
    <property type="entry name" value="DUF3667"/>
    <property type="match status" value="1"/>
</dbReference>
<dbReference type="AlphaFoldDB" id="A0A6I1HXE8"/>
<feature type="transmembrane region" description="Helical" evidence="1">
    <location>
        <begin position="249"/>
        <end position="267"/>
    </location>
</feature>
<dbReference type="Proteomes" id="UP000468717">
    <property type="component" value="Unassembled WGS sequence"/>
</dbReference>
<reference evidence="2 3" key="1">
    <citation type="submission" date="2019-10" db="EMBL/GenBank/DDBJ databases">
        <title>Three novel species isolated from a subtropical stream in China.</title>
        <authorList>
            <person name="Lu H."/>
        </authorList>
    </citation>
    <scope>NUCLEOTIDE SEQUENCE [LARGE SCALE GENOMIC DNA]</scope>
    <source>
        <strain evidence="2 3">FT13W</strain>
    </source>
</reference>
<keyword evidence="1" id="KW-1133">Transmembrane helix</keyword>
<keyword evidence="1" id="KW-0472">Membrane</keyword>
<accession>A0A6I1HXE8</accession>
<proteinExistence type="predicted"/>
<evidence type="ECO:0000313" key="3">
    <source>
        <dbReference type="Proteomes" id="UP000468717"/>
    </source>
</evidence>
<feature type="transmembrane region" description="Helical" evidence="1">
    <location>
        <begin position="191"/>
        <end position="210"/>
    </location>
</feature>
<evidence type="ECO:0000313" key="2">
    <source>
        <dbReference type="EMBL" id="KAB8063364.1"/>
    </source>
</evidence>
<feature type="transmembrane region" description="Helical" evidence="1">
    <location>
        <begin position="222"/>
        <end position="243"/>
    </location>
</feature>
<keyword evidence="3" id="KW-1185">Reference proteome</keyword>